<feature type="transmembrane region" description="Helical" evidence="7">
    <location>
        <begin position="214"/>
        <end position="238"/>
    </location>
</feature>
<evidence type="ECO:0008006" key="10">
    <source>
        <dbReference type="Google" id="ProtNLM"/>
    </source>
</evidence>
<feature type="transmembrane region" description="Helical" evidence="7">
    <location>
        <begin position="171"/>
        <end position="193"/>
    </location>
</feature>
<dbReference type="InterPro" id="IPR050833">
    <property type="entry name" value="Poly_Biosynth_Transport"/>
</dbReference>
<gene>
    <name evidence="8" type="ORF">DD235_12365</name>
</gene>
<organism evidence="8 9">
    <name type="scientific">Corticimicrobacter populi</name>
    <dbReference type="NCBI Taxonomy" id="2175229"/>
    <lineage>
        <taxon>Bacteria</taxon>
        <taxon>Pseudomonadati</taxon>
        <taxon>Pseudomonadota</taxon>
        <taxon>Betaproteobacteria</taxon>
        <taxon>Burkholderiales</taxon>
        <taxon>Alcaligenaceae</taxon>
        <taxon>Corticimicrobacter</taxon>
    </lineage>
</organism>
<dbReference type="AlphaFoldDB" id="A0A2V1K0K7"/>
<evidence type="ECO:0000313" key="8">
    <source>
        <dbReference type="EMBL" id="PWF22169.1"/>
    </source>
</evidence>
<evidence type="ECO:0000256" key="6">
    <source>
        <dbReference type="ARBA" id="ARBA00023136"/>
    </source>
</evidence>
<feature type="transmembrane region" description="Helical" evidence="7">
    <location>
        <begin position="12"/>
        <end position="34"/>
    </location>
</feature>
<dbReference type="PANTHER" id="PTHR30250:SF10">
    <property type="entry name" value="LIPOPOLYSACCHARIDE BIOSYNTHESIS PROTEIN WZXC"/>
    <property type="match status" value="1"/>
</dbReference>
<feature type="transmembrane region" description="Helical" evidence="7">
    <location>
        <begin position="244"/>
        <end position="267"/>
    </location>
</feature>
<feature type="transmembrane region" description="Helical" evidence="7">
    <location>
        <begin position="40"/>
        <end position="63"/>
    </location>
</feature>
<protein>
    <recommendedName>
        <fullName evidence="10">Translocase</fullName>
    </recommendedName>
</protein>
<keyword evidence="9" id="KW-1185">Reference proteome</keyword>
<comment type="subcellular location">
    <subcellularLocation>
        <location evidence="1">Cell membrane</location>
        <topology evidence="1">Multi-pass membrane protein</topology>
    </subcellularLocation>
</comment>
<keyword evidence="3" id="KW-1003">Cell membrane</keyword>
<comment type="similarity">
    <text evidence="2">Belongs to the polysaccharide synthase family.</text>
</comment>
<dbReference type="EMBL" id="QETA01000005">
    <property type="protein sequence ID" value="PWF22169.1"/>
    <property type="molecule type" value="Genomic_DNA"/>
</dbReference>
<evidence type="ECO:0000313" key="9">
    <source>
        <dbReference type="Proteomes" id="UP000245212"/>
    </source>
</evidence>
<evidence type="ECO:0000256" key="5">
    <source>
        <dbReference type="ARBA" id="ARBA00022989"/>
    </source>
</evidence>
<dbReference type="GO" id="GO:0005886">
    <property type="term" value="C:plasma membrane"/>
    <property type="evidence" value="ECO:0007669"/>
    <property type="project" value="UniProtKB-SubCell"/>
</dbReference>
<dbReference type="PANTHER" id="PTHR30250">
    <property type="entry name" value="PST FAMILY PREDICTED COLANIC ACID TRANSPORTER"/>
    <property type="match status" value="1"/>
</dbReference>
<evidence type="ECO:0000256" key="4">
    <source>
        <dbReference type="ARBA" id="ARBA00022692"/>
    </source>
</evidence>
<proteinExistence type="inferred from homology"/>
<reference evidence="9" key="1">
    <citation type="submission" date="2018-05" db="EMBL/GenBank/DDBJ databases">
        <authorList>
            <person name="Li Y."/>
        </authorList>
    </citation>
    <scope>NUCLEOTIDE SEQUENCE [LARGE SCALE GENOMIC DNA]</scope>
    <source>
        <strain evidence="9">3d-2-2</strain>
    </source>
</reference>
<dbReference type="Proteomes" id="UP000245212">
    <property type="component" value="Unassembled WGS sequence"/>
</dbReference>
<dbReference type="RefSeq" id="WP_109062407.1">
    <property type="nucleotide sequence ID" value="NZ_QETA01000005.1"/>
</dbReference>
<feature type="transmembrane region" description="Helical" evidence="7">
    <location>
        <begin position="288"/>
        <end position="309"/>
    </location>
</feature>
<feature type="transmembrane region" description="Helical" evidence="7">
    <location>
        <begin position="108"/>
        <end position="129"/>
    </location>
</feature>
<keyword evidence="6 7" id="KW-0472">Membrane</keyword>
<accession>A0A2V1K0K7</accession>
<evidence type="ECO:0000256" key="2">
    <source>
        <dbReference type="ARBA" id="ARBA00007430"/>
    </source>
</evidence>
<name>A0A2V1K0K7_9BURK</name>
<keyword evidence="4 7" id="KW-0812">Transmembrane</keyword>
<feature type="transmembrane region" description="Helical" evidence="7">
    <location>
        <begin position="141"/>
        <end position="165"/>
    </location>
</feature>
<feature type="transmembrane region" description="Helical" evidence="7">
    <location>
        <begin position="359"/>
        <end position="379"/>
    </location>
</feature>
<feature type="transmembrane region" description="Helical" evidence="7">
    <location>
        <begin position="385"/>
        <end position="404"/>
    </location>
</feature>
<evidence type="ECO:0000256" key="1">
    <source>
        <dbReference type="ARBA" id="ARBA00004651"/>
    </source>
</evidence>
<feature type="transmembrane region" description="Helical" evidence="7">
    <location>
        <begin position="329"/>
        <end position="352"/>
    </location>
</feature>
<dbReference type="Pfam" id="PF13440">
    <property type="entry name" value="Polysacc_synt_3"/>
    <property type="match status" value="1"/>
</dbReference>
<evidence type="ECO:0000256" key="3">
    <source>
        <dbReference type="ARBA" id="ARBA00022475"/>
    </source>
</evidence>
<sequence>MSSYWRSVTSVFMGTLMAQMIPIVGSLVIARQYLPDEFGAFSVWLGVVTFLSVVLTARFETALALEDDGNPRQQAVLAALIVTLMLTMASALIVGAIAFLMPAWLGEFSLLSVLLLVPAALALSVSQIWQSWAAAEGSYAFLSIMRIVQAAGITLLQISAGMFLATSDALVGAYAIGVMLGGLISAKLMPFKVSLKWQHLWPASKKFWVRQKKFPMFSLPADAISAASAQLPVVIVAARFGTETAGLLAMTFRILGAPIGLLGKAVLDVFKRHAAESFRKRGECRDEYIRTFTVLAIGSLLFCSVMAIFSESAFAFAFGESWRGAGTIAVWLLPLFALRFMASPLSYMVYIAGKQHVDLFWQIVLLAMTYLSLSILHGYEQALQVYSAGYSLLYVIYLAMSYRFSLGERR</sequence>
<keyword evidence="5 7" id="KW-1133">Transmembrane helix</keyword>
<feature type="transmembrane region" description="Helical" evidence="7">
    <location>
        <begin position="75"/>
        <end position="102"/>
    </location>
</feature>
<evidence type="ECO:0000256" key="7">
    <source>
        <dbReference type="SAM" id="Phobius"/>
    </source>
</evidence>
<comment type="caution">
    <text evidence="8">The sequence shown here is derived from an EMBL/GenBank/DDBJ whole genome shotgun (WGS) entry which is preliminary data.</text>
</comment>